<comment type="caution">
    <text evidence="2">The sequence shown here is derived from an EMBL/GenBank/DDBJ whole genome shotgun (WGS) entry which is preliminary data.</text>
</comment>
<keyword evidence="3" id="KW-1185">Reference proteome</keyword>
<name>A0A8X7RY14_BRACI</name>
<proteinExistence type="predicted"/>
<dbReference type="Pfam" id="PF02721">
    <property type="entry name" value="DUF223"/>
    <property type="match status" value="1"/>
</dbReference>
<protein>
    <recommendedName>
        <fullName evidence="1">Replication protein A 70 kDa DNA-binding subunit B/D first OB fold domain-containing protein</fullName>
    </recommendedName>
</protein>
<organism evidence="2 3">
    <name type="scientific">Brassica carinata</name>
    <name type="common">Ethiopian mustard</name>
    <name type="synonym">Abyssinian cabbage</name>
    <dbReference type="NCBI Taxonomy" id="52824"/>
    <lineage>
        <taxon>Eukaryota</taxon>
        <taxon>Viridiplantae</taxon>
        <taxon>Streptophyta</taxon>
        <taxon>Embryophyta</taxon>
        <taxon>Tracheophyta</taxon>
        <taxon>Spermatophyta</taxon>
        <taxon>Magnoliopsida</taxon>
        <taxon>eudicotyledons</taxon>
        <taxon>Gunneridae</taxon>
        <taxon>Pentapetalae</taxon>
        <taxon>rosids</taxon>
        <taxon>malvids</taxon>
        <taxon>Brassicales</taxon>
        <taxon>Brassicaceae</taxon>
        <taxon>Brassiceae</taxon>
        <taxon>Brassica</taxon>
    </lineage>
</organism>
<accession>A0A8X7RY14</accession>
<gene>
    <name evidence="2" type="ORF">Bca52824_042857</name>
</gene>
<feature type="domain" description="Replication protein A 70 kDa DNA-binding subunit B/D first OB fold" evidence="1">
    <location>
        <begin position="24"/>
        <end position="76"/>
    </location>
</feature>
<dbReference type="Proteomes" id="UP000886595">
    <property type="component" value="Unassembled WGS sequence"/>
</dbReference>
<dbReference type="InterPro" id="IPR003871">
    <property type="entry name" value="RFA1B/D_OB_1st"/>
</dbReference>
<dbReference type="OrthoDB" id="1104860at2759"/>
<dbReference type="AlphaFoldDB" id="A0A8X7RY14"/>
<dbReference type="EMBL" id="JAAMPC010000009">
    <property type="protein sequence ID" value="KAG2296188.1"/>
    <property type="molecule type" value="Genomic_DNA"/>
</dbReference>
<reference evidence="2 3" key="1">
    <citation type="submission" date="2020-02" db="EMBL/GenBank/DDBJ databases">
        <authorList>
            <person name="Ma Q."/>
            <person name="Huang Y."/>
            <person name="Song X."/>
            <person name="Pei D."/>
        </authorList>
    </citation>
    <scope>NUCLEOTIDE SEQUENCE [LARGE SCALE GENOMIC DNA]</scope>
    <source>
        <strain evidence="2">Sxm20200214</strain>
        <tissue evidence="2">Leaf</tissue>
    </source>
</reference>
<evidence type="ECO:0000313" key="2">
    <source>
        <dbReference type="EMBL" id="KAG2296188.1"/>
    </source>
</evidence>
<evidence type="ECO:0000259" key="1">
    <source>
        <dbReference type="Pfam" id="PF02721"/>
    </source>
</evidence>
<evidence type="ECO:0000313" key="3">
    <source>
        <dbReference type="Proteomes" id="UP000886595"/>
    </source>
</evidence>
<sequence>MAPHSNRFIPRNKPPAMEEILLSRLVDQTGAKIQASCKRSQITRVQRYLRVGEWKVIDTVKISGVGVGQYRLTTQQTR</sequence>